<comment type="caution">
    <text evidence="6">The sequence shown here is derived from an EMBL/GenBank/DDBJ whole genome shotgun (WGS) entry which is preliminary data.</text>
</comment>
<keyword evidence="7" id="KW-1185">Reference proteome</keyword>
<evidence type="ECO:0000313" key="6">
    <source>
        <dbReference type="EMBL" id="KAB2332694.1"/>
    </source>
</evidence>
<comment type="subcellular location">
    <subcellularLocation>
        <location evidence="1">Endomembrane system</location>
        <topology evidence="1">Multi-pass membrane protein</topology>
    </subcellularLocation>
</comment>
<evidence type="ECO:0000259" key="5">
    <source>
        <dbReference type="Pfam" id="PF06803"/>
    </source>
</evidence>
<reference evidence="6 7" key="1">
    <citation type="journal article" date="2014" name="Arch. Microbiol.">
        <title>Bacillus mesophilum sp. nov., strain IITR-54T, a novel 4-chlorobiphenyl dechlorinating bacterium.</title>
        <authorList>
            <person name="Manickam N."/>
            <person name="Singh N.K."/>
            <person name="Bajaj A."/>
            <person name="Kumar R.M."/>
            <person name="Kaur G."/>
            <person name="Kaur N."/>
            <person name="Bala M."/>
            <person name="Kumar A."/>
            <person name="Mayilraj S."/>
        </authorList>
    </citation>
    <scope>NUCLEOTIDE SEQUENCE [LARGE SCALE GENOMIC DNA]</scope>
    <source>
        <strain evidence="6 7">IITR-54</strain>
    </source>
</reference>
<name>A0A7V7RLQ3_9BACI</name>
<evidence type="ECO:0000256" key="3">
    <source>
        <dbReference type="ARBA" id="ARBA00022989"/>
    </source>
</evidence>
<dbReference type="Proteomes" id="UP000441354">
    <property type="component" value="Unassembled WGS sequence"/>
</dbReference>
<dbReference type="EMBL" id="WBOT01000003">
    <property type="protein sequence ID" value="KAB2332694.1"/>
    <property type="molecule type" value="Genomic_DNA"/>
</dbReference>
<dbReference type="PIRSF" id="PIRSF029962">
    <property type="entry name" value="UCP029962"/>
    <property type="match status" value="1"/>
</dbReference>
<gene>
    <name evidence="6" type="ORF">F7732_11430</name>
</gene>
<feature type="domain" description="DUF1232" evidence="5">
    <location>
        <begin position="38"/>
        <end position="70"/>
    </location>
</feature>
<dbReference type="Pfam" id="PF06803">
    <property type="entry name" value="DUF1232"/>
    <property type="match status" value="1"/>
</dbReference>
<sequence length="92" mass="10981">MRWMKRVKFIFKFWKFIPFLKEYFLSREVSMAKKVLPVAGAVAYILLPFDIIPDFLTIFGVTDDIVLTTFLLQQMIKMAPERLKEKYKVLND</sequence>
<dbReference type="InterPro" id="IPR010652">
    <property type="entry name" value="DUF1232"/>
</dbReference>
<evidence type="ECO:0000256" key="2">
    <source>
        <dbReference type="ARBA" id="ARBA00022692"/>
    </source>
</evidence>
<dbReference type="GO" id="GO:0012505">
    <property type="term" value="C:endomembrane system"/>
    <property type="evidence" value="ECO:0007669"/>
    <property type="project" value="UniProtKB-SubCell"/>
</dbReference>
<evidence type="ECO:0000313" key="7">
    <source>
        <dbReference type="Proteomes" id="UP000441354"/>
    </source>
</evidence>
<dbReference type="OrthoDB" id="2679475at2"/>
<dbReference type="AlphaFoldDB" id="A0A7V7RLQ3"/>
<keyword evidence="3" id="KW-1133">Transmembrane helix</keyword>
<keyword evidence="2" id="KW-0812">Transmembrane</keyword>
<dbReference type="InterPro" id="IPR016941">
    <property type="entry name" value="UCP029962"/>
</dbReference>
<dbReference type="RefSeq" id="WP_151573991.1">
    <property type="nucleotide sequence ID" value="NZ_WBOT01000003.1"/>
</dbReference>
<proteinExistence type="predicted"/>
<organism evidence="6 7">
    <name type="scientific">Bacillus mesophilum</name>
    <dbReference type="NCBI Taxonomy" id="1071718"/>
    <lineage>
        <taxon>Bacteria</taxon>
        <taxon>Bacillati</taxon>
        <taxon>Bacillota</taxon>
        <taxon>Bacilli</taxon>
        <taxon>Bacillales</taxon>
        <taxon>Bacillaceae</taxon>
        <taxon>Bacillus</taxon>
    </lineage>
</organism>
<evidence type="ECO:0000256" key="4">
    <source>
        <dbReference type="ARBA" id="ARBA00023136"/>
    </source>
</evidence>
<evidence type="ECO:0000256" key="1">
    <source>
        <dbReference type="ARBA" id="ARBA00004127"/>
    </source>
</evidence>
<accession>A0A7V7RLQ3</accession>
<keyword evidence="4" id="KW-0472">Membrane</keyword>
<protein>
    <submittedName>
        <fullName evidence="6">DUF1232 domain-containing protein</fullName>
    </submittedName>
</protein>